<accession>X1EAI5</accession>
<evidence type="ECO:0000313" key="1">
    <source>
        <dbReference type="EMBL" id="GAH14154.1"/>
    </source>
</evidence>
<feature type="non-terminal residue" evidence="1">
    <location>
        <position position="119"/>
    </location>
</feature>
<evidence type="ECO:0008006" key="2">
    <source>
        <dbReference type="Google" id="ProtNLM"/>
    </source>
</evidence>
<dbReference type="InterPro" id="IPR026325">
    <property type="entry name" value="DUF932"/>
</dbReference>
<dbReference type="Pfam" id="PF06067">
    <property type="entry name" value="DUF932"/>
    <property type="match status" value="1"/>
</dbReference>
<dbReference type="EMBL" id="BART01039458">
    <property type="protein sequence ID" value="GAH14154.1"/>
    <property type="molecule type" value="Genomic_DNA"/>
</dbReference>
<protein>
    <recommendedName>
        <fullName evidence="2">DUF932 domain-containing protein</fullName>
    </recommendedName>
</protein>
<proteinExistence type="predicted"/>
<name>X1EAI5_9ZZZZ</name>
<reference evidence="1" key="1">
    <citation type="journal article" date="2014" name="Front. Microbiol.">
        <title>High frequency of phylogenetically diverse reductive dehalogenase-homologous genes in deep subseafloor sedimentary metagenomes.</title>
        <authorList>
            <person name="Kawai M."/>
            <person name="Futagami T."/>
            <person name="Toyoda A."/>
            <person name="Takaki Y."/>
            <person name="Nishi S."/>
            <person name="Hori S."/>
            <person name="Arai W."/>
            <person name="Tsubouchi T."/>
            <person name="Morono Y."/>
            <person name="Uchiyama I."/>
            <person name="Ito T."/>
            <person name="Fujiyama A."/>
            <person name="Inagaki F."/>
            <person name="Takami H."/>
        </authorList>
    </citation>
    <scope>NUCLEOTIDE SEQUENCE</scope>
    <source>
        <strain evidence="1">Expedition CK06-06</strain>
    </source>
</reference>
<comment type="caution">
    <text evidence="1">The sequence shown here is derived from an EMBL/GenBank/DDBJ whole genome shotgun (WGS) entry which is preliminary data.</text>
</comment>
<gene>
    <name evidence="1" type="ORF">S01H4_64841</name>
</gene>
<dbReference type="AlphaFoldDB" id="X1EAI5"/>
<sequence length="119" mass="13450">TNSEYGYIVQGDVEGEIMDLNYCSDRYELVPNEVIFPRIEEELNARGMAFSVAYHAIDNVRFYAKYILEDKNLAIGSGSDQVKPMISVNHSYNGLTKYSITFGYFRMVCSNGLVIPLEG</sequence>
<feature type="non-terminal residue" evidence="1">
    <location>
        <position position="1"/>
    </location>
</feature>
<organism evidence="1">
    <name type="scientific">marine sediment metagenome</name>
    <dbReference type="NCBI Taxonomy" id="412755"/>
    <lineage>
        <taxon>unclassified sequences</taxon>
        <taxon>metagenomes</taxon>
        <taxon>ecological metagenomes</taxon>
    </lineage>
</organism>